<keyword evidence="3" id="KW-1185">Reference proteome</keyword>
<protein>
    <submittedName>
        <fullName evidence="2">Extracellular serine-rich protein</fullName>
    </submittedName>
</protein>
<dbReference type="KEGG" id="act:ACLA_099120"/>
<dbReference type="SUPFAM" id="SSF49503">
    <property type="entry name" value="Cupredoxins"/>
    <property type="match status" value="1"/>
</dbReference>
<accession>A1CN31</accession>
<keyword evidence="1" id="KW-1133">Transmembrane helix</keyword>
<sequence length="307" mass="33241">MTTINPTRSSAAPHATHIVKVGSKEDPHQYSPHKISAAVGDVITFEFYPRNHSVVKADFMAPCVPATGEIFYSGVFDSFDLDSSGQLKGNPPTWSLVVNDTTPTFFYCTAIDSCLVNGMVGVINPNQTMTWEAQYARALQYPYMLVPGQSPPAEGTSASSSHPNTHHAPLSGGAIAGTVIGAVFFVGVLLILFFTLGRNRIYRKWMSSEDGRMERTARWAFSSNQGEVKSDQGLVAPSSVGGHGTFPPSSNASPPVISPPQGGGYWDWETAVANQQREQQVQIHEPMELEARSVVGGRPGGMYYGWR</sequence>
<dbReference type="AlphaFoldDB" id="A1CN31"/>
<dbReference type="OrthoDB" id="2331100at2759"/>
<gene>
    <name evidence="2" type="ORF">ACLA_099120</name>
</gene>
<dbReference type="PANTHER" id="PTHR34883:SF8">
    <property type="entry name" value="EXTRACELLULAR SERINE-RICH PROTEIN (AFU_ORTHOLOGUE AFUA_6G00670)"/>
    <property type="match status" value="1"/>
</dbReference>
<dbReference type="Proteomes" id="UP000006701">
    <property type="component" value="Unassembled WGS sequence"/>
</dbReference>
<dbReference type="OMA" id="ALKYPYM"/>
<dbReference type="GeneID" id="4702223"/>
<name>A1CN31_ASPCL</name>
<feature type="transmembrane region" description="Helical" evidence="1">
    <location>
        <begin position="174"/>
        <end position="196"/>
    </location>
</feature>
<evidence type="ECO:0000313" key="2">
    <source>
        <dbReference type="EMBL" id="EAW08968.1"/>
    </source>
</evidence>
<keyword evidence="1" id="KW-0812">Transmembrane</keyword>
<dbReference type="CDD" id="cd00920">
    <property type="entry name" value="Cupredoxin"/>
    <property type="match status" value="1"/>
</dbReference>
<dbReference type="InterPro" id="IPR052953">
    <property type="entry name" value="Ser-rich/MCO-related"/>
</dbReference>
<keyword evidence="1" id="KW-0472">Membrane</keyword>
<organism evidence="2 3">
    <name type="scientific">Aspergillus clavatus (strain ATCC 1007 / CBS 513.65 / DSM 816 / NCTC 3887 / NRRL 1 / QM 1276 / 107)</name>
    <dbReference type="NCBI Taxonomy" id="344612"/>
    <lineage>
        <taxon>Eukaryota</taxon>
        <taxon>Fungi</taxon>
        <taxon>Dikarya</taxon>
        <taxon>Ascomycota</taxon>
        <taxon>Pezizomycotina</taxon>
        <taxon>Eurotiomycetes</taxon>
        <taxon>Eurotiomycetidae</taxon>
        <taxon>Eurotiales</taxon>
        <taxon>Aspergillaceae</taxon>
        <taxon>Aspergillus</taxon>
        <taxon>Aspergillus subgen. Fumigati</taxon>
    </lineage>
</organism>
<proteinExistence type="predicted"/>
<dbReference type="RefSeq" id="XP_001270394.1">
    <property type="nucleotide sequence ID" value="XM_001270393.1"/>
</dbReference>
<dbReference type="EMBL" id="DS027058">
    <property type="protein sequence ID" value="EAW08968.1"/>
    <property type="molecule type" value="Genomic_DNA"/>
</dbReference>
<dbReference type="VEuPathDB" id="FungiDB:ACLA_099120"/>
<dbReference type="Gene3D" id="2.60.40.420">
    <property type="entry name" value="Cupredoxins - blue copper proteins"/>
    <property type="match status" value="1"/>
</dbReference>
<dbReference type="PANTHER" id="PTHR34883">
    <property type="entry name" value="SERINE-RICH PROTEIN, PUTATIVE-RELATED-RELATED"/>
    <property type="match status" value="1"/>
</dbReference>
<reference evidence="2 3" key="1">
    <citation type="journal article" date="2008" name="PLoS Genet.">
        <title>Genomic islands in the pathogenic filamentous fungus Aspergillus fumigatus.</title>
        <authorList>
            <person name="Fedorova N.D."/>
            <person name="Khaldi N."/>
            <person name="Joardar V.S."/>
            <person name="Maiti R."/>
            <person name="Amedeo P."/>
            <person name="Anderson M.J."/>
            <person name="Crabtree J."/>
            <person name="Silva J.C."/>
            <person name="Badger J.H."/>
            <person name="Albarraq A."/>
            <person name="Angiuoli S."/>
            <person name="Bussey H."/>
            <person name="Bowyer P."/>
            <person name="Cotty P.J."/>
            <person name="Dyer P.S."/>
            <person name="Egan A."/>
            <person name="Galens K."/>
            <person name="Fraser-Liggett C.M."/>
            <person name="Haas B.J."/>
            <person name="Inman J.M."/>
            <person name="Kent R."/>
            <person name="Lemieux S."/>
            <person name="Malavazi I."/>
            <person name="Orvis J."/>
            <person name="Roemer T."/>
            <person name="Ronning C.M."/>
            <person name="Sundaram J.P."/>
            <person name="Sutton G."/>
            <person name="Turner G."/>
            <person name="Venter J.C."/>
            <person name="White O.R."/>
            <person name="Whitty B.R."/>
            <person name="Youngman P."/>
            <person name="Wolfe K.H."/>
            <person name="Goldman G.H."/>
            <person name="Wortman J.R."/>
            <person name="Jiang B."/>
            <person name="Denning D.W."/>
            <person name="Nierman W.C."/>
        </authorList>
    </citation>
    <scope>NUCLEOTIDE SEQUENCE [LARGE SCALE GENOMIC DNA]</scope>
    <source>
        <strain evidence="3">ATCC 1007 / CBS 513.65 / DSM 816 / NCTC 3887 / NRRL 1</strain>
    </source>
</reference>
<evidence type="ECO:0000256" key="1">
    <source>
        <dbReference type="SAM" id="Phobius"/>
    </source>
</evidence>
<dbReference type="STRING" id="344612.A1CN31"/>
<dbReference type="InterPro" id="IPR008972">
    <property type="entry name" value="Cupredoxin"/>
</dbReference>
<evidence type="ECO:0000313" key="3">
    <source>
        <dbReference type="Proteomes" id="UP000006701"/>
    </source>
</evidence>
<dbReference type="CDD" id="cd12087">
    <property type="entry name" value="TM_EGFR-like"/>
    <property type="match status" value="1"/>
</dbReference>
<dbReference type="HOGENOM" id="CLU_043835_2_0_1"/>
<dbReference type="eggNOG" id="ENOG502S0EC">
    <property type="taxonomic scope" value="Eukaryota"/>
</dbReference>